<dbReference type="PANTHER" id="PTHR43777">
    <property type="entry name" value="MOLYBDENUM COFACTOR CYTIDYLYLTRANSFERASE"/>
    <property type="match status" value="1"/>
</dbReference>
<gene>
    <name evidence="2" type="ORF">CLIT_10c04610</name>
</gene>
<dbReference type="SUPFAM" id="SSF53448">
    <property type="entry name" value="Nucleotide-diphospho-sugar transferases"/>
    <property type="match status" value="1"/>
</dbReference>
<evidence type="ECO:0000313" key="2">
    <source>
        <dbReference type="EMBL" id="KDR95734.1"/>
    </source>
</evidence>
<evidence type="ECO:0000313" key="3">
    <source>
        <dbReference type="Proteomes" id="UP000027946"/>
    </source>
</evidence>
<comment type="caution">
    <text evidence="2">The sequence shown here is derived from an EMBL/GenBank/DDBJ whole genome shotgun (WGS) entry which is preliminary data.</text>
</comment>
<organism evidence="2 3">
    <name type="scientific">Peptoclostridium litorale DSM 5388</name>
    <dbReference type="NCBI Taxonomy" id="1121324"/>
    <lineage>
        <taxon>Bacteria</taxon>
        <taxon>Bacillati</taxon>
        <taxon>Bacillota</taxon>
        <taxon>Clostridia</taxon>
        <taxon>Peptostreptococcales</taxon>
        <taxon>Peptoclostridiaceae</taxon>
        <taxon>Peptoclostridium</taxon>
    </lineage>
</organism>
<reference evidence="2 3" key="1">
    <citation type="submission" date="2014-03" db="EMBL/GenBank/DDBJ databases">
        <title>Genome sequence of Clostridium litorale W6, DSM 5388.</title>
        <authorList>
            <person name="Poehlein A."/>
            <person name="Jagirdar A."/>
            <person name="Khonsari B."/>
            <person name="Chibani C.M."/>
            <person name="Gutierrez Gutierrez D.A."/>
            <person name="Davydova E."/>
            <person name="Alghaithi H.S."/>
            <person name="Nair K.P."/>
            <person name="Dhamotharan K."/>
            <person name="Chandran L."/>
            <person name="G W."/>
            <person name="Daniel R."/>
        </authorList>
    </citation>
    <scope>NUCLEOTIDE SEQUENCE [LARGE SCALE GENOMIC DNA]</scope>
    <source>
        <strain evidence="2 3">W6</strain>
    </source>
</reference>
<proteinExistence type="predicted"/>
<dbReference type="STRING" id="1121324.CLIT_10c04610"/>
<dbReference type="Proteomes" id="UP000027946">
    <property type="component" value="Unassembled WGS sequence"/>
</dbReference>
<dbReference type="InterPro" id="IPR029044">
    <property type="entry name" value="Nucleotide-diphossugar_trans"/>
</dbReference>
<dbReference type="Pfam" id="PF12804">
    <property type="entry name" value="NTP_transf_3"/>
    <property type="match status" value="1"/>
</dbReference>
<protein>
    <recommendedName>
        <fullName evidence="1">MobA-like NTP transferase domain-containing protein</fullName>
    </recommendedName>
</protein>
<dbReference type="EMBL" id="JJMM01000010">
    <property type="protein sequence ID" value="KDR95734.1"/>
    <property type="molecule type" value="Genomic_DNA"/>
</dbReference>
<dbReference type="PANTHER" id="PTHR43777:SF1">
    <property type="entry name" value="MOLYBDENUM COFACTOR CYTIDYLYLTRANSFERASE"/>
    <property type="match status" value="1"/>
</dbReference>
<sequence>MEIAGIIMASGFSSRMGEDKLLMEIGGVPIVQRVMFAALQSKLSKTVIVCRRHEVSKLAESIGIEAVRNESAHKGQSESIRAGIRALEEYKFDGHMFIQADMPFLKSGIIDMLVQKSIENPTSIIVPTYGGRRKSPVVFPKDLKEELLNLQGDSGGRVVIKRHSERVVLLEVGCSLCGRDVDTMNDYIELQRMENDINV</sequence>
<accession>A0A069RFC4</accession>
<feature type="domain" description="MobA-like NTP transferase" evidence="1">
    <location>
        <begin position="5"/>
        <end position="165"/>
    </location>
</feature>
<dbReference type="Gene3D" id="3.90.550.10">
    <property type="entry name" value="Spore Coat Polysaccharide Biosynthesis Protein SpsA, Chain A"/>
    <property type="match status" value="1"/>
</dbReference>
<dbReference type="InterPro" id="IPR025877">
    <property type="entry name" value="MobA-like_NTP_Trfase"/>
</dbReference>
<dbReference type="eggNOG" id="COG2068">
    <property type="taxonomic scope" value="Bacteria"/>
</dbReference>
<dbReference type="CDD" id="cd04182">
    <property type="entry name" value="GT_2_like_f"/>
    <property type="match status" value="1"/>
</dbReference>
<dbReference type="AlphaFoldDB" id="A0A069RFC4"/>
<name>A0A069RFC4_PEPLI</name>
<dbReference type="GO" id="GO:0016779">
    <property type="term" value="F:nucleotidyltransferase activity"/>
    <property type="evidence" value="ECO:0007669"/>
    <property type="project" value="UniProtKB-ARBA"/>
</dbReference>
<keyword evidence="3" id="KW-1185">Reference proteome</keyword>
<evidence type="ECO:0000259" key="1">
    <source>
        <dbReference type="Pfam" id="PF12804"/>
    </source>
</evidence>